<dbReference type="AlphaFoldDB" id="A0A328X2F3"/>
<dbReference type="GO" id="GO:0005886">
    <property type="term" value="C:plasma membrane"/>
    <property type="evidence" value="ECO:0007669"/>
    <property type="project" value="UniProtKB-SubCell"/>
</dbReference>
<feature type="transmembrane region" description="Helical" evidence="8">
    <location>
        <begin position="194"/>
        <end position="218"/>
    </location>
</feature>
<organism evidence="9 10">
    <name type="scientific">Flavobacterium lacus</name>
    <dbReference type="NCBI Taxonomy" id="1353778"/>
    <lineage>
        <taxon>Bacteria</taxon>
        <taxon>Pseudomonadati</taxon>
        <taxon>Bacteroidota</taxon>
        <taxon>Flavobacteriia</taxon>
        <taxon>Flavobacteriales</taxon>
        <taxon>Flavobacteriaceae</taxon>
        <taxon>Flavobacterium</taxon>
    </lineage>
</organism>
<evidence type="ECO:0000256" key="2">
    <source>
        <dbReference type="ARBA" id="ARBA00022448"/>
    </source>
</evidence>
<name>A0A328X2F3_9FLAO</name>
<feature type="transmembrane region" description="Helical" evidence="8">
    <location>
        <begin position="311"/>
        <end position="334"/>
    </location>
</feature>
<evidence type="ECO:0000256" key="8">
    <source>
        <dbReference type="SAM" id="Phobius"/>
    </source>
</evidence>
<evidence type="ECO:0000256" key="6">
    <source>
        <dbReference type="ARBA" id="ARBA00023065"/>
    </source>
</evidence>
<feature type="transmembrane region" description="Helical" evidence="8">
    <location>
        <begin position="160"/>
        <end position="182"/>
    </location>
</feature>
<feature type="transmembrane region" description="Helical" evidence="8">
    <location>
        <begin position="541"/>
        <end position="562"/>
    </location>
</feature>
<evidence type="ECO:0000256" key="4">
    <source>
        <dbReference type="ARBA" id="ARBA00022692"/>
    </source>
</evidence>
<keyword evidence="7 8" id="KW-0472">Membrane</keyword>
<keyword evidence="10" id="KW-1185">Reference proteome</keyword>
<keyword evidence="4 8" id="KW-0812">Transmembrane</keyword>
<feature type="transmembrane region" description="Helical" evidence="8">
    <location>
        <begin position="443"/>
        <end position="462"/>
    </location>
</feature>
<evidence type="ECO:0000313" key="10">
    <source>
        <dbReference type="Proteomes" id="UP000249518"/>
    </source>
</evidence>
<dbReference type="GO" id="GO:0030001">
    <property type="term" value="P:metal ion transport"/>
    <property type="evidence" value="ECO:0007669"/>
    <property type="project" value="UniProtKB-ARBA"/>
</dbReference>
<reference evidence="9 10" key="1">
    <citation type="submission" date="2018-06" db="EMBL/GenBank/DDBJ databases">
        <title>Genomic Encyclopedia of Type Strains, Phase III (KMG-III): the genomes of soil and plant-associated and newly described type strains.</title>
        <authorList>
            <person name="Whitman W."/>
        </authorList>
    </citation>
    <scope>NUCLEOTIDE SEQUENCE [LARGE SCALE GENOMIC DNA]</scope>
    <source>
        <strain evidence="9 10">CGMCC 1.12504</strain>
    </source>
</reference>
<feature type="transmembrane region" description="Helical" evidence="8">
    <location>
        <begin position="39"/>
        <end position="59"/>
    </location>
</feature>
<dbReference type="InterPro" id="IPR003445">
    <property type="entry name" value="Cat_transpt"/>
</dbReference>
<gene>
    <name evidence="9" type="ORF">B0I10_1037</name>
</gene>
<feature type="transmembrane region" description="Helical" evidence="8">
    <location>
        <begin position="363"/>
        <end position="381"/>
    </location>
</feature>
<dbReference type="EMBL" id="QLSV01000003">
    <property type="protein sequence ID" value="RAR49588.1"/>
    <property type="molecule type" value="Genomic_DNA"/>
</dbReference>
<feature type="transmembrane region" description="Helical" evidence="8">
    <location>
        <begin position="483"/>
        <end position="504"/>
    </location>
</feature>
<feature type="transmembrane region" description="Helical" evidence="8">
    <location>
        <begin position="6"/>
        <end position="27"/>
    </location>
</feature>
<dbReference type="OrthoDB" id="9810952at2"/>
<protein>
    <submittedName>
        <fullName evidence="9">Trk-type K+ transport system membrane component</fullName>
    </submittedName>
</protein>
<accession>A0A328X2F3</accession>
<dbReference type="PANTHER" id="PTHR32024:SF1">
    <property type="entry name" value="KTR SYSTEM POTASSIUM UPTAKE PROTEIN B"/>
    <property type="match status" value="1"/>
</dbReference>
<evidence type="ECO:0000256" key="5">
    <source>
        <dbReference type="ARBA" id="ARBA00022989"/>
    </source>
</evidence>
<sequence length="580" mass="65284">MQRDSILKIIYRFFDLIVLTYIVFDFGYSIHIEYQTPKFIGLVLITIALFAFNIFKYFYYKTSGRKKVALVNSFIIGVLLLVALIVSILNFNLHYLEVLRKIRPILEAGLIFYFIIRLMILVRYVYEVYYNPAIVFVGSFFAIIIIGSFLLMLPNATTNGISFTDALFTSTSAVCVTGLIVLDTATDFTTVGQTIIISLIQIGGLGILTFTSFFAFFFRGSSSFKEGLNVRDFIAQDTLKDVLKMALNVVVFTLSVELIGALFIYSSILDNPAIEDKIFFSIFHAISAFCNAGFSTLSAGLSESYLQFNYYLQWIVIVMVVFGGLGYNIIFNFYQYIKIYVVEFFDRKRIHKQVSIMTLNSKIVLYTTGALLVGGFVFLWMSEYHNTMNYHQSLFGKITSTAFNAVTPRTAGFNTIDFTEFTVPTLLFIIFLMWIGASPASTGGGIKTSTFALATLNIFAIARGKSRIQLFGRRISSESTSRAFAILCISLIVIGFAILALLIFEPKGTDLLSVVFECFSAYSTVGLSLNFTPTLTEPSKYVLIATMFIGRIGMLNLMIGLLRQINHQFYEYPKENILIN</sequence>
<feature type="transmembrane region" description="Helical" evidence="8">
    <location>
        <begin position="245"/>
        <end position="266"/>
    </location>
</feature>
<dbReference type="PANTHER" id="PTHR32024">
    <property type="entry name" value="TRK SYSTEM POTASSIUM UPTAKE PROTEIN TRKG-RELATED"/>
    <property type="match status" value="1"/>
</dbReference>
<keyword evidence="3" id="KW-1003">Cell membrane</keyword>
<dbReference type="GO" id="GO:0008324">
    <property type="term" value="F:monoatomic cation transmembrane transporter activity"/>
    <property type="evidence" value="ECO:0007669"/>
    <property type="project" value="InterPro"/>
</dbReference>
<keyword evidence="5 8" id="KW-1133">Transmembrane helix</keyword>
<feature type="transmembrane region" description="Helical" evidence="8">
    <location>
        <begin position="132"/>
        <end position="153"/>
    </location>
</feature>
<feature type="transmembrane region" description="Helical" evidence="8">
    <location>
        <begin position="278"/>
        <end position="299"/>
    </location>
</feature>
<evidence type="ECO:0000313" key="9">
    <source>
        <dbReference type="EMBL" id="RAR49588.1"/>
    </source>
</evidence>
<feature type="transmembrane region" description="Helical" evidence="8">
    <location>
        <begin position="71"/>
        <end position="93"/>
    </location>
</feature>
<evidence type="ECO:0000256" key="3">
    <source>
        <dbReference type="ARBA" id="ARBA00022475"/>
    </source>
</evidence>
<feature type="transmembrane region" description="Helical" evidence="8">
    <location>
        <begin position="105"/>
        <end position="126"/>
    </location>
</feature>
<dbReference type="Pfam" id="PF02386">
    <property type="entry name" value="TrkH"/>
    <property type="match status" value="1"/>
</dbReference>
<comment type="caution">
    <text evidence="9">The sequence shown here is derived from an EMBL/GenBank/DDBJ whole genome shotgun (WGS) entry which is preliminary data.</text>
</comment>
<proteinExistence type="predicted"/>
<keyword evidence="2" id="KW-0813">Transport</keyword>
<keyword evidence="6" id="KW-0406">Ion transport</keyword>
<evidence type="ECO:0000256" key="1">
    <source>
        <dbReference type="ARBA" id="ARBA00004651"/>
    </source>
</evidence>
<dbReference type="Proteomes" id="UP000249518">
    <property type="component" value="Unassembled WGS sequence"/>
</dbReference>
<comment type="subcellular location">
    <subcellularLocation>
        <location evidence="1">Cell membrane</location>
        <topology evidence="1">Multi-pass membrane protein</topology>
    </subcellularLocation>
</comment>
<dbReference type="RefSeq" id="WP_112085041.1">
    <property type="nucleotide sequence ID" value="NZ_QLSV01000003.1"/>
</dbReference>
<evidence type="ECO:0000256" key="7">
    <source>
        <dbReference type="ARBA" id="ARBA00023136"/>
    </source>
</evidence>